<feature type="compositionally biased region" description="Basic and acidic residues" evidence="1">
    <location>
        <begin position="36"/>
        <end position="53"/>
    </location>
</feature>
<name>A0AAV9ZGM0_9AGAR</name>
<comment type="caution">
    <text evidence="3">The sequence shown here is derived from an EMBL/GenBank/DDBJ whole genome shotgun (WGS) entry which is preliminary data.</text>
</comment>
<dbReference type="PANTHER" id="PTHR33096">
    <property type="entry name" value="CXC2 DOMAIN-CONTAINING PROTEIN"/>
    <property type="match status" value="1"/>
</dbReference>
<sequence>MPDDHNFSSPMDWDAGDNTLPASAFPFAGEDTFAFDEGHPVDPPRRKQRESDRPMAQWLQNRRLRYLDELLRLEGRGDHRYQTKCAGCTTPANEAVFRCKDCFTDALFCKPCVVTGHKDNPFHRVEMWNDQNFYETVTLKSLGLRIQLGHGRNGVCPGTLLKQSRAAEEEARRHPRDDFCIVDSNGVHEVGLDFCTCSLAEDHDIQLIRARLYPATTTNPATAATFRVLRDFHLLSLEAKCSAFHYYNKLARQTNNNGVFQPRTRYNQFLTMARQWRNLQMYKRAGRGHAVDGIAGTRAGECALLCPACPQPGKSLPLDGSWRNAPRETRFIYALFFAMDANFRMKRKDVSSEADDPSLGDGIAFFGKVQEYMEHLDKNWGLEQEKSTCVAHNAVDEPNREAYGTASSGIGTCGVGDLQKGERYINMDYILWKSLEYYDDILQLFISYDIVCQWFKNVWIRLAQYSPELQERGLRRFYTWLIPKFHLPAHIEDCNILFSFNLTPFVGETDGEAPERGWAHINGLATSTKEMGPGARRDALDDAFNDWNHKKIVGLGKSLLEKIQKAVPNMTSHRLALLEAEAGLPADVVAQWRVEMEEWELDAGKPNPFKLTEKHEGVVAIRGRLAEQVASAGVGADADDVRGDIHAHEMIHMGMQLENQQRQLTSDAALLKTHVTDRQKTGMLVRSNKLGRKIAEWLKIRESFTPEVSSIRAADDAARAASARLQPTPPLPVPSIKLWLPSALTTQPQTVVKRTHAHYEFELRVGQAHAALEELRRLLLYKNEFQRGVAANTRGKTAIASTDEQIRRSATEYRAARQALERLGPLLNETAWQRQLRVLMPDDVRSRPRATFSDPLRKSGYKRKRGQTTAQVAEERRRREAEARPASWIWLSQLSENEESEGGMVEALRIEWAKTRARAHRWTEEVDLVEEEMRRVLEFLEWKAGWWIALIGQREGVNTDAVSNEGFTAYAQRQSRIQLDLRARFQANWRDVPAYIRMGRDSVSAIPEEEEDDGEDEDDEDEDAPVPEAPQDEHLGALLVDESLA</sequence>
<feature type="domain" description="CxC2-like cysteine cluster KDZ transposase-associated" evidence="2">
    <location>
        <begin position="139"/>
        <end position="258"/>
    </location>
</feature>
<evidence type="ECO:0000313" key="3">
    <source>
        <dbReference type="EMBL" id="KAK6981627.1"/>
    </source>
</evidence>
<dbReference type="Pfam" id="PF18803">
    <property type="entry name" value="CxC2"/>
    <property type="match status" value="1"/>
</dbReference>
<feature type="region of interest" description="Disordered" evidence="1">
    <location>
        <begin position="849"/>
        <end position="878"/>
    </location>
</feature>
<organism evidence="3 4">
    <name type="scientific">Favolaschia claudopus</name>
    <dbReference type="NCBI Taxonomy" id="2862362"/>
    <lineage>
        <taxon>Eukaryota</taxon>
        <taxon>Fungi</taxon>
        <taxon>Dikarya</taxon>
        <taxon>Basidiomycota</taxon>
        <taxon>Agaricomycotina</taxon>
        <taxon>Agaricomycetes</taxon>
        <taxon>Agaricomycetidae</taxon>
        <taxon>Agaricales</taxon>
        <taxon>Marasmiineae</taxon>
        <taxon>Mycenaceae</taxon>
        <taxon>Favolaschia</taxon>
    </lineage>
</organism>
<proteinExistence type="predicted"/>
<evidence type="ECO:0000259" key="2">
    <source>
        <dbReference type="Pfam" id="PF18803"/>
    </source>
</evidence>
<feature type="compositionally biased region" description="Acidic residues" evidence="1">
    <location>
        <begin position="1007"/>
        <end position="1025"/>
    </location>
</feature>
<evidence type="ECO:0000313" key="4">
    <source>
        <dbReference type="Proteomes" id="UP001362999"/>
    </source>
</evidence>
<dbReference type="EMBL" id="JAWWNJ010000149">
    <property type="protein sequence ID" value="KAK6981627.1"/>
    <property type="molecule type" value="Genomic_DNA"/>
</dbReference>
<dbReference type="Proteomes" id="UP001362999">
    <property type="component" value="Unassembled WGS sequence"/>
</dbReference>
<dbReference type="PANTHER" id="PTHR33096:SF1">
    <property type="entry name" value="CXC1-LIKE CYSTEINE CLUSTER ASSOCIATED WITH KDZ TRANSPOSASES DOMAIN-CONTAINING PROTEIN"/>
    <property type="match status" value="1"/>
</dbReference>
<evidence type="ECO:0000256" key="1">
    <source>
        <dbReference type="SAM" id="MobiDB-lite"/>
    </source>
</evidence>
<dbReference type="AlphaFoldDB" id="A0AAV9ZGM0"/>
<keyword evidence="4" id="KW-1185">Reference proteome</keyword>
<feature type="region of interest" description="Disordered" evidence="1">
    <location>
        <begin position="1"/>
        <end position="55"/>
    </location>
</feature>
<reference evidence="3 4" key="1">
    <citation type="journal article" date="2024" name="J Genomics">
        <title>Draft genome sequencing and assembly of Favolaschia claudopus CIRM-BRFM 2984 isolated from oak limbs.</title>
        <authorList>
            <person name="Navarro D."/>
            <person name="Drula E."/>
            <person name="Chaduli D."/>
            <person name="Cazenave R."/>
            <person name="Ahrendt S."/>
            <person name="Wang J."/>
            <person name="Lipzen A."/>
            <person name="Daum C."/>
            <person name="Barry K."/>
            <person name="Grigoriev I.V."/>
            <person name="Favel A."/>
            <person name="Rosso M.N."/>
            <person name="Martin F."/>
        </authorList>
    </citation>
    <scope>NUCLEOTIDE SEQUENCE [LARGE SCALE GENOMIC DNA]</scope>
    <source>
        <strain evidence="3 4">CIRM-BRFM 2984</strain>
    </source>
</reference>
<dbReference type="Pfam" id="PF18758">
    <property type="entry name" value="KDZ"/>
    <property type="match status" value="1"/>
</dbReference>
<gene>
    <name evidence="3" type="ORF">R3P38DRAFT_3333798</name>
</gene>
<dbReference type="InterPro" id="IPR040521">
    <property type="entry name" value="KDZ"/>
</dbReference>
<dbReference type="InterPro" id="IPR041457">
    <property type="entry name" value="CxC2_KDZ-assoc"/>
</dbReference>
<feature type="region of interest" description="Disordered" evidence="1">
    <location>
        <begin position="1000"/>
        <end position="1045"/>
    </location>
</feature>
<protein>
    <submittedName>
        <fullName evidence="3">CxC2 domain-containing protein</fullName>
    </submittedName>
</protein>
<accession>A0AAV9ZGM0</accession>